<reference evidence="1 2" key="1">
    <citation type="submission" date="2019-01" db="EMBL/GenBank/DDBJ databases">
        <authorList>
            <person name="Li J."/>
        </authorList>
    </citation>
    <scope>NUCLEOTIDE SEQUENCE [LARGE SCALE GENOMIC DNA]</scope>
    <source>
        <strain evidence="1 2">CCUG 35506</strain>
    </source>
</reference>
<evidence type="ECO:0000313" key="1">
    <source>
        <dbReference type="EMBL" id="RXZ46748.1"/>
    </source>
</evidence>
<dbReference type="EMBL" id="SDPO01000004">
    <property type="protein sequence ID" value="RXZ46748.1"/>
    <property type="molecule type" value="Genomic_DNA"/>
</dbReference>
<organism evidence="1 2">
    <name type="scientific">Agromyces fucosus</name>
    <dbReference type="NCBI Taxonomy" id="41985"/>
    <lineage>
        <taxon>Bacteria</taxon>
        <taxon>Bacillati</taxon>
        <taxon>Actinomycetota</taxon>
        <taxon>Actinomycetes</taxon>
        <taxon>Micrococcales</taxon>
        <taxon>Microbacteriaceae</taxon>
        <taxon>Agromyces</taxon>
    </lineage>
</organism>
<proteinExistence type="predicted"/>
<sequence length="98" mass="10630">MSDRTPAARFLRAELHEIRRRGLGKAWHAALLIAGEATGLGGPSVADLVVLRTSTDAPVIRTRAGSLDEADALLRAINTDLEQMSVEEFLAEWGHLKV</sequence>
<dbReference type="Proteomes" id="UP000292935">
    <property type="component" value="Unassembled WGS sequence"/>
</dbReference>
<accession>A0A4Q2JLK4</accession>
<keyword evidence="2" id="KW-1185">Reference proteome</keyword>
<evidence type="ECO:0000313" key="2">
    <source>
        <dbReference type="Proteomes" id="UP000292935"/>
    </source>
</evidence>
<gene>
    <name evidence="1" type="ORF">ESP57_17975</name>
</gene>
<name>A0A4Q2JLK4_9MICO</name>
<dbReference type="OrthoDB" id="5007034at2"/>
<dbReference type="RefSeq" id="WP_056014772.1">
    <property type="nucleotide sequence ID" value="NZ_SDPO01000004.1"/>
</dbReference>
<dbReference type="AlphaFoldDB" id="A0A4Q2JLK4"/>
<protein>
    <submittedName>
        <fullName evidence="1">Uncharacterized protein</fullName>
    </submittedName>
</protein>
<comment type="caution">
    <text evidence="1">The sequence shown here is derived from an EMBL/GenBank/DDBJ whole genome shotgun (WGS) entry which is preliminary data.</text>
</comment>